<name>A0AAQ4DV30_AMBAM</name>
<keyword evidence="2" id="KW-0472">Membrane</keyword>
<keyword evidence="2" id="KW-1133">Transmembrane helix</keyword>
<keyword evidence="4" id="KW-1185">Reference proteome</keyword>
<protein>
    <submittedName>
        <fullName evidence="3">Uncharacterized protein</fullName>
    </submittedName>
</protein>
<evidence type="ECO:0000256" key="1">
    <source>
        <dbReference type="SAM" id="MobiDB-lite"/>
    </source>
</evidence>
<sequence length="226" mass="23392">MVAGLPSSDKKPAAAVAYAAPAAQRPAAAPAAAAPVPSRPPAAVAPAAMARAPAPAPVAAAPVSALTYAAPSKTVPNQEMSKMYSDTQVFLVEREGDDPGLFSALNICCNLFMGACIGATAVLLAMFFFTDCRFVLSVKNVTRNRSRAALEDWDGGEARRATELEPATSTGTVLALEGTGEPLISDGEERPSPESTATPGSRALRKAIRTRPATKFASRRTEAVVH</sequence>
<dbReference type="AlphaFoldDB" id="A0AAQ4DV30"/>
<evidence type="ECO:0000256" key="2">
    <source>
        <dbReference type="SAM" id="Phobius"/>
    </source>
</evidence>
<evidence type="ECO:0000313" key="4">
    <source>
        <dbReference type="Proteomes" id="UP001321473"/>
    </source>
</evidence>
<organism evidence="3 4">
    <name type="scientific">Amblyomma americanum</name>
    <name type="common">Lone star tick</name>
    <dbReference type="NCBI Taxonomy" id="6943"/>
    <lineage>
        <taxon>Eukaryota</taxon>
        <taxon>Metazoa</taxon>
        <taxon>Ecdysozoa</taxon>
        <taxon>Arthropoda</taxon>
        <taxon>Chelicerata</taxon>
        <taxon>Arachnida</taxon>
        <taxon>Acari</taxon>
        <taxon>Parasitiformes</taxon>
        <taxon>Ixodida</taxon>
        <taxon>Ixodoidea</taxon>
        <taxon>Ixodidae</taxon>
        <taxon>Amblyomminae</taxon>
        <taxon>Amblyomma</taxon>
    </lineage>
</organism>
<evidence type="ECO:0000313" key="3">
    <source>
        <dbReference type="EMBL" id="KAK8766320.1"/>
    </source>
</evidence>
<accession>A0AAQ4DV30</accession>
<dbReference type="Proteomes" id="UP001321473">
    <property type="component" value="Unassembled WGS sequence"/>
</dbReference>
<proteinExistence type="predicted"/>
<gene>
    <name evidence="3" type="ORF">V5799_006908</name>
</gene>
<feature type="transmembrane region" description="Helical" evidence="2">
    <location>
        <begin position="111"/>
        <end position="136"/>
    </location>
</feature>
<keyword evidence="2" id="KW-0812">Transmembrane</keyword>
<dbReference type="EMBL" id="JARKHS020026460">
    <property type="protein sequence ID" value="KAK8766320.1"/>
    <property type="molecule type" value="Genomic_DNA"/>
</dbReference>
<reference evidence="3 4" key="1">
    <citation type="journal article" date="2023" name="Arcadia Sci">
        <title>De novo assembly of a long-read Amblyomma americanum tick genome.</title>
        <authorList>
            <person name="Chou S."/>
            <person name="Poskanzer K.E."/>
            <person name="Rollins M."/>
            <person name="Thuy-Boun P.S."/>
        </authorList>
    </citation>
    <scope>NUCLEOTIDE SEQUENCE [LARGE SCALE GENOMIC DNA]</scope>
    <source>
        <strain evidence="3">F_SG_1</strain>
        <tissue evidence="3">Salivary glands</tissue>
    </source>
</reference>
<feature type="region of interest" description="Disordered" evidence="1">
    <location>
        <begin position="181"/>
        <end position="226"/>
    </location>
</feature>
<comment type="caution">
    <text evidence="3">The sequence shown here is derived from an EMBL/GenBank/DDBJ whole genome shotgun (WGS) entry which is preliminary data.</text>
</comment>